<gene>
    <name evidence="1" type="ORF">LPB19_10910</name>
</gene>
<reference evidence="1 2" key="1">
    <citation type="submission" date="2021-03" db="EMBL/GenBank/DDBJ databases">
        <title>Genome sequencing of Marinobacter sp. LPB0319.</title>
        <authorList>
            <person name="Kim J."/>
        </authorList>
    </citation>
    <scope>NUCLEOTIDE SEQUENCE [LARGE SCALE GENOMIC DNA]</scope>
    <source>
        <strain evidence="1 2">LPB0319</strain>
    </source>
</reference>
<protein>
    <submittedName>
        <fullName evidence="1">AraC family transcriptional regulator</fullName>
    </submittedName>
</protein>
<dbReference type="Proteomes" id="UP000663555">
    <property type="component" value="Chromosome"/>
</dbReference>
<evidence type="ECO:0000313" key="1">
    <source>
        <dbReference type="EMBL" id="QSP96549.1"/>
    </source>
</evidence>
<keyword evidence="2" id="KW-1185">Reference proteome</keyword>
<name>A0ABX7MW44_9GAMM</name>
<dbReference type="EMBL" id="CP071247">
    <property type="protein sequence ID" value="QSP96549.1"/>
    <property type="molecule type" value="Genomic_DNA"/>
</dbReference>
<accession>A0ABX7MW44</accession>
<proteinExistence type="predicted"/>
<sequence>MVISASTAGQASDLDARIDALKSQIYQHSADVFALQQNVLHPANTKLAVFLTLGTSASLDLDSVELYLDGKPVASHLYTSRELGSLENGGVQQLFTGNLANGEHELKAVVAGQAANDRYVRRESDFRFIKKPGSLSVELNLQAQAPDFEPRVVFREWK</sequence>
<organism evidence="1 2">
    <name type="scientific">Marinobacter salinisoli</name>
    <dbReference type="NCBI Taxonomy" id="2769486"/>
    <lineage>
        <taxon>Bacteria</taxon>
        <taxon>Pseudomonadati</taxon>
        <taxon>Pseudomonadota</taxon>
        <taxon>Gammaproteobacteria</taxon>
        <taxon>Pseudomonadales</taxon>
        <taxon>Marinobacteraceae</taxon>
        <taxon>Marinobacter</taxon>
    </lineage>
</organism>
<evidence type="ECO:0000313" key="2">
    <source>
        <dbReference type="Proteomes" id="UP000663555"/>
    </source>
</evidence>